<gene>
    <name evidence="4" type="ORF">GCM10010412_066760</name>
</gene>
<organism evidence="4 5">
    <name type="scientific">Nonomuraea recticatena</name>
    <dbReference type="NCBI Taxonomy" id="46178"/>
    <lineage>
        <taxon>Bacteria</taxon>
        <taxon>Bacillati</taxon>
        <taxon>Actinomycetota</taxon>
        <taxon>Actinomycetes</taxon>
        <taxon>Streptosporangiales</taxon>
        <taxon>Streptosporangiaceae</taxon>
        <taxon>Nonomuraea</taxon>
    </lineage>
</organism>
<feature type="domain" description="HTH tetR-type" evidence="3">
    <location>
        <begin position="10"/>
        <end position="70"/>
    </location>
</feature>
<reference evidence="5" key="1">
    <citation type="journal article" date="2019" name="Int. J. Syst. Evol. Microbiol.">
        <title>The Global Catalogue of Microorganisms (GCM) 10K type strain sequencing project: providing services to taxonomists for standard genome sequencing and annotation.</title>
        <authorList>
            <consortium name="The Broad Institute Genomics Platform"/>
            <consortium name="The Broad Institute Genome Sequencing Center for Infectious Disease"/>
            <person name="Wu L."/>
            <person name="Ma J."/>
        </authorList>
    </citation>
    <scope>NUCLEOTIDE SEQUENCE [LARGE SCALE GENOMIC DNA]</scope>
    <source>
        <strain evidence="5">JCM 6835</strain>
    </source>
</reference>
<feature type="DNA-binding region" description="H-T-H motif" evidence="2">
    <location>
        <begin position="33"/>
        <end position="52"/>
    </location>
</feature>
<dbReference type="Gene3D" id="1.10.357.10">
    <property type="entry name" value="Tetracycline Repressor, domain 2"/>
    <property type="match status" value="1"/>
</dbReference>
<evidence type="ECO:0000313" key="4">
    <source>
        <dbReference type="EMBL" id="GAA2681810.1"/>
    </source>
</evidence>
<name>A0ABP6F5N1_9ACTN</name>
<sequence>MVWGMARPRIHDPELILDTAERLVAGSGPDGVTIRGLAAATGMSNGAIYHSFGSLPTLLGRVWLRAANDFLDLQSTLVEQALNTGGQPATAVVAAADAPAVFALRRPAAARMLMGVRREQLLGPDLPDQLAADLFALDRRLLALLSQLARGMWDRADAAAVAVITLCVVDLPTAAFRRSLIAPAADESISAATPIDPDSRQRLEAAVRAVLTIPPPGHPCRRSSIPTTKD</sequence>
<evidence type="ECO:0000259" key="3">
    <source>
        <dbReference type="PROSITE" id="PS50977"/>
    </source>
</evidence>
<dbReference type="InterPro" id="IPR009057">
    <property type="entry name" value="Homeodomain-like_sf"/>
</dbReference>
<evidence type="ECO:0000256" key="2">
    <source>
        <dbReference type="PROSITE-ProRule" id="PRU00335"/>
    </source>
</evidence>
<dbReference type="Proteomes" id="UP001501666">
    <property type="component" value="Unassembled WGS sequence"/>
</dbReference>
<comment type="caution">
    <text evidence="4">The sequence shown here is derived from an EMBL/GenBank/DDBJ whole genome shotgun (WGS) entry which is preliminary data.</text>
</comment>
<dbReference type="InterPro" id="IPR001647">
    <property type="entry name" value="HTH_TetR"/>
</dbReference>
<protein>
    <submittedName>
        <fullName evidence="4">TetR/AcrR family transcriptional regulator</fullName>
    </submittedName>
</protein>
<keyword evidence="1 2" id="KW-0238">DNA-binding</keyword>
<evidence type="ECO:0000313" key="5">
    <source>
        <dbReference type="Proteomes" id="UP001501666"/>
    </source>
</evidence>
<accession>A0ABP6F5N1</accession>
<dbReference type="EMBL" id="BAAATE010000022">
    <property type="protein sequence ID" value="GAA2681810.1"/>
    <property type="molecule type" value="Genomic_DNA"/>
</dbReference>
<evidence type="ECO:0000256" key="1">
    <source>
        <dbReference type="ARBA" id="ARBA00023125"/>
    </source>
</evidence>
<keyword evidence="5" id="KW-1185">Reference proteome</keyword>
<dbReference type="SUPFAM" id="SSF46689">
    <property type="entry name" value="Homeodomain-like"/>
    <property type="match status" value="1"/>
</dbReference>
<dbReference type="Pfam" id="PF00440">
    <property type="entry name" value="TetR_N"/>
    <property type="match status" value="1"/>
</dbReference>
<proteinExistence type="predicted"/>
<dbReference type="PROSITE" id="PS50977">
    <property type="entry name" value="HTH_TETR_2"/>
    <property type="match status" value="1"/>
</dbReference>